<sequence length="227" mass="22807">MPSRDGGSSVPDDAADAAGTPDPTGTSATATATTTAAASAVGAGRTDVVGVAAAFAPQAARFLQTCADVASGAVPEAAIPLLLLATSDVLGAGARLGAMVDVVPSSRTEPDDGEETDIDPLRIGLALVLDGIDEYTEVVDPVLSDATGDAALSADLATVAAALGQGLQHYEAGHVVEALWWWQFSYLTSWGDRGASAVRGLVLILGHLRTDVADDPAADAERDALEG</sequence>
<organism evidence="2 3">
    <name type="scientific">Sanguibacter keddieii (strain ATCC 51767 / DSM 10542 / NCFB 3025 / ST-74)</name>
    <dbReference type="NCBI Taxonomy" id="446469"/>
    <lineage>
        <taxon>Bacteria</taxon>
        <taxon>Bacillati</taxon>
        <taxon>Actinomycetota</taxon>
        <taxon>Actinomycetes</taxon>
        <taxon>Micrococcales</taxon>
        <taxon>Sanguibacteraceae</taxon>
        <taxon>Sanguibacter</taxon>
    </lineage>
</organism>
<gene>
    <name evidence="2" type="ordered locus">Sked_04730</name>
</gene>
<dbReference type="InterPro" id="IPR038312">
    <property type="entry name" value="DUF5063_sf"/>
</dbReference>
<keyword evidence="3" id="KW-1185">Reference proteome</keyword>
<feature type="compositionally biased region" description="Low complexity" evidence="1">
    <location>
        <begin position="16"/>
        <end position="31"/>
    </location>
</feature>
<dbReference type="HOGENOM" id="CLU_106307_0_0_11"/>
<feature type="region of interest" description="Disordered" evidence="1">
    <location>
        <begin position="1"/>
        <end position="31"/>
    </location>
</feature>
<dbReference type="eggNOG" id="ENOG502ZWN1">
    <property type="taxonomic scope" value="Bacteria"/>
</dbReference>
<dbReference type="Pfam" id="PF16702">
    <property type="entry name" value="DUF5063"/>
    <property type="match status" value="1"/>
</dbReference>
<dbReference type="AlphaFoldDB" id="D1BKF8"/>
<evidence type="ECO:0000313" key="2">
    <source>
        <dbReference type="EMBL" id="ACZ20435.1"/>
    </source>
</evidence>
<dbReference type="InterPro" id="IPR032025">
    <property type="entry name" value="DUF5063"/>
</dbReference>
<dbReference type="STRING" id="446469.Sked_04730"/>
<protein>
    <recommendedName>
        <fullName evidence="4">DUF5063 domain-containing protein</fullName>
    </recommendedName>
</protein>
<evidence type="ECO:0000313" key="3">
    <source>
        <dbReference type="Proteomes" id="UP000000322"/>
    </source>
</evidence>
<reference evidence="2 3" key="1">
    <citation type="journal article" date="2009" name="Stand. Genomic Sci.">
        <title>Complete genome sequence of Sanguibacter keddieii type strain (ST-74).</title>
        <authorList>
            <person name="Ivanova N."/>
            <person name="Sikorski J."/>
            <person name="Sims D."/>
            <person name="Brettin T."/>
            <person name="Detter J.C."/>
            <person name="Han C."/>
            <person name="Lapidus A."/>
            <person name="Copeland A."/>
            <person name="Glavina Del Rio T."/>
            <person name="Nolan M."/>
            <person name="Chen F."/>
            <person name="Lucas S."/>
            <person name="Tice H."/>
            <person name="Cheng J.F."/>
            <person name="Bruce D."/>
            <person name="Goodwin L."/>
            <person name="Pitluck S."/>
            <person name="Pati A."/>
            <person name="Mavromatis K."/>
            <person name="Chen A."/>
            <person name="Palaniappan K."/>
            <person name="D'haeseleer P."/>
            <person name="Chain P."/>
            <person name="Bristow J."/>
            <person name="Eisen J.A."/>
            <person name="Markowitz V."/>
            <person name="Hugenholtz P."/>
            <person name="Goker M."/>
            <person name="Pukall R."/>
            <person name="Klenk H.P."/>
            <person name="Kyrpides N.C."/>
        </authorList>
    </citation>
    <scope>NUCLEOTIDE SEQUENCE [LARGE SCALE GENOMIC DNA]</scope>
    <source>
        <strain evidence="3">ATCC 51767 / DSM 10542 / NCFB 3025 / ST-74</strain>
    </source>
</reference>
<dbReference type="EMBL" id="CP001819">
    <property type="protein sequence ID" value="ACZ20435.1"/>
    <property type="molecule type" value="Genomic_DNA"/>
</dbReference>
<name>D1BKF8_SANKS</name>
<dbReference type="Proteomes" id="UP000000322">
    <property type="component" value="Chromosome"/>
</dbReference>
<accession>D1BKF8</accession>
<proteinExistence type="predicted"/>
<evidence type="ECO:0000256" key="1">
    <source>
        <dbReference type="SAM" id="MobiDB-lite"/>
    </source>
</evidence>
<dbReference type="Gene3D" id="1.20.120.1550">
    <property type="entry name" value="Protein of unknown function DUF5063"/>
    <property type="match status" value="1"/>
</dbReference>
<dbReference type="KEGG" id="ske:Sked_04730"/>
<evidence type="ECO:0008006" key="4">
    <source>
        <dbReference type="Google" id="ProtNLM"/>
    </source>
</evidence>